<dbReference type="PROSITE" id="PS51687">
    <property type="entry name" value="SAM_MT_RNA_M5U"/>
    <property type="match status" value="1"/>
</dbReference>
<sequence>MSTRFSIEKLGAQGDGVAQTETGQVFIPFTLSGEVVTAARERNHDRATLMAVLEKSPLRIEPACRHFGDCGGCAMQHLEEAAYRDWKRDRLVQVLKGARIECEVDELVACAPHSRRRVTLSARRTDAGLLLGFNRHMSTQIVDLDECPIALPQIAGALDMLRELGSLICATSKAFHMTVTVTASGLDVAASGSGRMGERQRQIAANFAVRHGVARLSVDGEIIIEPQKPVVMFEAAAVPIPPGSFLQATQGAEQIMADLVGQHLARAKKVTDLFAGCGSFALRLAKKSEVHAVEGEAPALAALDRGFRYASGLKRVTTEKRDLFRRPLTFKELNAFDGLVFDPPRAGAQDQCRQIARSDVPLVAAVSCNPVTFARDLAILLAGGYRLIRVVPIDQFLWSPHVEAVALLEKPRKRR</sequence>
<gene>
    <name evidence="8" type="ORF">ACFPLB_04625</name>
</gene>
<feature type="binding site" evidence="6">
    <location>
        <position position="294"/>
    </location>
    <ligand>
        <name>S-adenosyl-L-methionine</name>
        <dbReference type="ChEBI" id="CHEBI:59789"/>
    </ligand>
</feature>
<dbReference type="EMBL" id="JBHSLL010000012">
    <property type="protein sequence ID" value="MFC5385251.1"/>
    <property type="molecule type" value="Genomic_DNA"/>
</dbReference>
<feature type="binding site" evidence="6">
    <location>
        <position position="342"/>
    </location>
    <ligand>
        <name>S-adenosyl-L-methionine</name>
        <dbReference type="ChEBI" id="CHEBI:59789"/>
    </ligand>
</feature>
<keyword evidence="4 6" id="KW-0949">S-adenosyl-L-methionine</keyword>
<dbReference type="PROSITE" id="PS01230">
    <property type="entry name" value="TRMA_1"/>
    <property type="match status" value="1"/>
</dbReference>
<accession>A0ABW0GUA9</accession>
<dbReference type="InterPro" id="IPR029063">
    <property type="entry name" value="SAM-dependent_MTases_sf"/>
</dbReference>
<comment type="similarity">
    <text evidence="6">Belongs to the class I-like SAM-binding methyltransferase superfamily. RNA M5U methyltransferase family.</text>
</comment>
<dbReference type="Gene3D" id="3.40.50.150">
    <property type="entry name" value="Vaccinia Virus protein VP39"/>
    <property type="match status" value="1"/>
</dbReference>
<keyword evidence="1" id="KW-0408">Iron</keyword>
<dbReference type="SUPFAM" id="SSF53335">
    <property type="entry name" value="S-adenosyl-L-methionine-dependent methyltransferases"/>
    <property type="match status" value="1"/>
</dbReference>
<dbReference type="InterPro" id="IPR030390">
    <property type="entry name" value="MeTrfase_TrmA_AS"/>
</dbReference>
<reference evidence="9" key="1">
    <citation type="journal article" date="2019" name="Int. J. Syst. Evol. Microbiol.">
        <title>The Global Catalogue of Microorganisms (GCM) 10K type strain sequencing project: providing services to taxonomists for standard genome sequencing and annotation.</title>
        <authorList>
            <consortium name="The Broad Institute Genomics Platform"/>
            <consortium name="The Broad Institute Genome Sequencing Center for Infectious Disease"/>
            <person name="Wu L."/>
            <person name="Ma J."/>
        </authorList>
    </citation>
    <scope>NUCLEOTIDE SEQUENCE [LARGE SCALE GENOMIC DNA]</scope>
    <source>
        <strain evidence="9">CGMCC 4.1415</strain>
    </source>
</reference>
<evidence type="ECO:0000256" key="4">
    <source>
        <dbReference type="ARBA" id="ARBA00022691"/>
    </source>
</evidence>
<dbReference type="RefSeq" id="WP_378228163.1">
    <property type="nucleotide sequence ID" value="NZ_JBHSLL010000012.1"/>
</dbReference>
<dbReference type="Pfam" id="PF05958">
    <property type="entry name" value="tRNA_U5-meth_tr"/>
    <property type="match status" value="1"/>
</dbReference>
<feature type="binding site" evidence="6">
    <location>
        <position position="274"/>
    </location>
    <ligand>
        <name>S-adenosyl-L-methionine</name>
        <dbReference type="ChEBI" id="CHEBI:59789"/>
    </ligand>
</feature>
<dbReference type="PANTHER" id="PTHR11061">
    <property type="entry name" value="RNA M5U METHYLTRANSFERASE"/>
    <property type="match status" value="1"/>
</dbReference>
<evidence type="ECO:0000256" key="3">
    <source>
        <dbReference type="ARBA" id="ARBA00022679"/>
    </source>
</evidence>
<feature type="active site" evidence="7">
    <location>
        <position position="368"/>
    </location>
</feature>
<protein>
    <submittedName>
        <fullName evidence="8">Class I SAM-dependent RNA methyltransferase</fullName>
        <ecNumber evidence="8">2.1.1.-</ecNumber>
    </submittedName>
</protein>
<evidence type="ECO:0000256" key="7">
    <source>
        <dbReference type="PROSITE-ProRule" id="PRU10015"/>
    </source>
</evidence>
<dbReference type="Proteomes" id="UP001596016">
    <property type="component" value="Unassembled WGS sequence"/>
</dbReference>
<feature type="binding site" evidence="6">
    <location>
        <position position="247"/>
    </location>
    <ligand>
        <name>S-adenosyl-L-methionine</name>
        <dbReference type="ChEBI" id="CHEBI:59789"/>
    </ligand>
</feature>
<feature type="active site" description="Nucleophile" evidence="6">
    <location>
        <position position="368"/>
    </location>
</feature>
<keyword evidence="3 6" id="KW-0808">Transferase</keyword>
<keyword evidence="2 6" id="KW-0489">Methyltransferase</keyword>
<dbReference type="InterPro" id="IPR012340">
    <property type="entry name" value="NA-bd_OB-fold"/>
</dbReference>
<proteinExistence type="inferred from homology"/>
<keyword evidence="1" id="KW-0479">Metal-binding</keyword>
<keyword evidence="5" id="KW-0411">Iron-sulfur</keyword>
<keyword evidence="1" id="KW-0004">4Fe-4S</keyword>
<dbReference type="GO" id="GO:0008168">
    <property type="term" value="F:methyltransferase activity"/>
    <property type="evidence" value="ECO:0007669"/>
    <property type="project" value="UniProtKB-KW"/>
</dbReference>
<dbReference type="EC" id="2.1.1.-" evidence="8"/>
<keyword evidence="9" id="KW-1185">Reference proteome</keyword>
<evidence type="ECO:0000256" key="2">
    <source>
        <dbReference type="ARBA" id="ARBA00022603"/>
    </source>
</evidence>
<evidence type="ECO:0000313" key="8">
    <source>
        <dbReference type="EMBL" id="MFC5385251.1"/>
    </source>
</evidence>
<dbReference type="Gene3D" id="2.40.50.1070">
    <property type="match status" value="1"/>
</dbReference>
<evidence type="ECO:0000256" key="1">
    <source>
        <dbReference type="ARBA" id="ARBA00022485"/>
    </source>
</evidence>
<organism evidence="8 9">
    <name type="scientific">Aquamicrobium segne</name>
    <dbReference type="NCBI Taxonomy" id="469547"/>
    <lineage>
        <taxon>Bacteria</taxon>
        <taxon>Pseudomonadati</taxon>
        <taxon>Pseudomonadota</taxon>
        <taxon>Alphaproteobacteria</taxon>
        <taxon>Hyphomicrobiales</taxon>
        <taxon>Phyllobacteriaceae</taxon>
        <taxon>Aquamicrobium</taxon>
    </lineage>
</organism>
<dbReference type="SUPFAM" id="SSF50249">
    <property type="entry name" value="Nucleic acid-binding proteins"/>
    <property type="match status" value="1"/>
</dbReference>
<comment type="caution">
    <text evidence="8">The sequence shown here is derived from an EMBL/GenBank/DDBJ whole genome shotgun (WGS) entry which is preliminary data.</text>
</comment>
<dbReference type="PANTHER" id="PTHR11061:SF49">
    <property type="entry name" value="23S RRNA (URACIL(1939)-C(5))-METHYLTRANSFERASE RLMD"/>
    <property type="match status" value="1"/>
</dbReference>
<evidence type="ECO:0000256" key="5">
    <source>
        <dbReference type="ARBA" id="ARBA00023014"/>
    </source>
</evidence>
<dbReference type="GO" id="GO:0032259">
    <property type="term" value="P:methylation"/>
    <property type="evidence" value="ECO:0007669"/>
    <property type="project" value="UniProtKB-KW"/>
</dbReference>
<evidence type="ECO:0000313" key="9">
    <source>
        <dbReference type="Proteomes" id="UP001596016"/>
    </source>
</evidence>
<dbReference type="Gene3D" id="2.40.50.140">
    <property type="entry name" value="Nucleic acid-binding proteins"/>
    <property type="match status" value="1"/>
</dbReference>
<evidence type="ECO:0000256" key="6">
    <source>
        <dbReference type="PROSITE-ProRule" id="PRU01024"/>
    </source>
</evidence>
<name>A0ABW0GUA9_9HYPH</name>
<dbReference type="InterPro" id="IPR010280">
    <property type="entry name" value="U5_MeTrfase_fam"/>
</dbReference>